<evidence type="ECO:0000313" key="2">
    <source>
        <dbReference type="EMBL" id="KAG8196505.1"/>
    </source>
</evidence>
<feature type="transmembrane region" description="Helical" evidence="1">
    <location>
        <begin position="59"/>
        <end position="83"/>
    </location>
</feature>
<accession>A0AAV6VKD8</accession>
<evidence type="ECO:0000256" key="1">
    <source>
        <dbReference type="SAM" id="Phobius"/>
    </source>
</evidence>
<protein>
    <recommendedName>
        <fullName evidence="4">Transmembrane protein 230</fullName>
    </recommendedName>
</protein>
<reference evidence="2 3" key="1">
    <citation type="journal article" date="2022" name="Nat. Ecol. Evol.">
        <title>A masculinizing supergene underlies an exaggerated male reproductive morph in a spider.</title>
        <authorList>
            <person name="Hendrickx F."/>
            <person name="De Corte Z."/>
            <person name="Sonet G."/>
            <person name="Van Belleghem S.M."/>
            <person name="Kostlbacher S."/>
            <person name="Vangestel C."/>
        </authorList>
    </citation>
    <scope>NUCLEOTIDE SEQUENCE [LARGE SCALE GENOMIC DNA]</scope>
    <source>
        <strain evidence="2">W744_W776</strain>
    </source>
</reference>
<sequence length="146" mass="15810">MEDFNKRLTHPAWVQPERRPHFPSLICSSCTSGLLLIVTGGVLVTLFRSGPSTNNFSLGGIAILALGMTFFGVGAAISIFAIITRQRLPKTSSAANAHVPVDPYCLAPMYPSTVDLHGMKNSNINDRQIFILPGGLEPLNAYYHPT</sequence>
<organism evidence="2 3">
    <name type="scientific">Oedothorax gibbosus</name>
    <dbReference type="NCBI Taxonomy" id="931172"/>
    <lineage>
        <taxon>Eukaryota</taxon>
        <taxon>Metazoa</taxon>
        <taxon>Ecdysozoa</taxon>
        <taxon>Arthropoda</taxon>
        <taxon>Chelicerata</taxon>
        <taxon>Arachnida</taxon>
        <taxon>Araneae</taxon>
        <taxon>Araneomorphae</taxon>
        <taxon>Entelegynae</taxon>
        <taxon>Araneoidea</taxon>
        <taxon>Linyphiidae</taxon>
        <taxon>Erigoninae</taxon>
        <taxon>Oedothorax</taxon>
    </lineage>
</organism>
<gene>
    <name evidence="2" type="ORF">JTE90_012321</name>
</gene>
<evidence type="ECO:0008006" key="4">
    <source>
        <dbReference type="Google" id="ProtNLM"/>
    </source>
</evidence>
<comment type="caution">
    <text evidence="2">The sequence shown here is derived from an EMBL/GenBank/DDBJ whole genome shotgun (WGS) entry which is preliminary data.</text>
</comment>
<keyword evidence="1" id="KW-1133">Transmembrane helix</keyword>
<keyword evidence="1" id="KW-0472">Membrane</keyword>
<feature type="transmembrane region" description="Helical" evidence="1">
    <location>
        <begin position="25"/>
        <end position="47"/>
    </location>
</feature>
<keyword evidence="1" id="KW-0812">Transmembrane</keyword>
<dbReference type="Proteomes" id="UP000827092">
    <property type="component" value="Unassembled WGS sequence"/>
</dbReference>
<proteinExistence type="predicted"/>
<evidence type="ECO:0000313" key="3">
    <source>
        <dbReference type="Proteomes" id="UP000827092"/>
    </source>
</evidence>
<dbReference type="EMBL" id="JAFNEN010000069">
    <property type="protein sequence ID" value="KAG8196505.1"/>
    <property type="molecule type" value="Genomic_DNA"/>
</dbReference>
<keyword evidence="3" id="KW-1185">Reference proteome</keyword>
<dbReference type="AlphaFoldDB" id="A0AAV6VKD8"/>
<name>A0AAV6VKD8_9ARAC</name>